<dbReference type="InterPro" id="IPR051082">
    <property type="entry name" value="Pentapeptide-BTB/POZ_domain"/>
</dbReference>
<dbReference type="Pfam" id="PF00805">
    <property type="entry name" value="Pentapeptide"/>
    <property type="match status" value="1"/>
</dbReference>
<organism evidence="3 4">
    <name type="scientific">Crocosphaera subtropica (strain ATCC 51142 / BH68)</name>
    <name type="common">Cyanothece sp. (strain ATCC 51142)</name>
    <dbReference type="NCBI Taxonomy" id="43989"/>
    <lineage>
        <taxon>Bacteria</taxon>
        <taxon>Bacillati</taxon>
        <taxon>Cyanobacteriota</taxon>
        <taxon>Cyanophyceae</taxon>
        <taxon>Oscillatoriophycideae</taxon>
        <taxon>Chroococcales</taxon>
        <taxon>Aphanothecaceae</taxon>
        <taxon>Crocosphaera</taxon>
        <taxon>Crocosphaera subtropica</taxon>
    </lineage>
</organism>
<feature type="compositionally biased region" description="Low complexity" evidence="1">
    <location>
        <begin position="42"/>
        <end position="64"/>
    </location>
</feature>
<dbReference type="EMBL" id="CP000806">
    <property type="protein sequence ID" value="ACB50895.1"/>
    <property type="molecule type" value="Genomic_DNA"/>
</dbReference>
<gene>
    <name evidence="3" type="ordered locus">cce_1545</name>
</gene>
<dbReference type="HOGENOM" id="CLU_047710_0_0_3"/>
<feature type="transmembrane region" description="Helical" evidence="2">
    <location>
        <begin position="136"/>
        <end position="154"/>
    </location>
</feature>
<dbReference type="AlphaFoldDB" id="B1WXF1"/>
<feature type="transmembrane region" description="Helical" evidence="2">
    <location>
        <begin position="105"/>
        <end position="124"/>
    </location>
</feature>
<accession>B1WXF1</accession>
<keyword evidence="2" id="KW-1133">Transmembrane helix</keyword>
<keyword evidence="2" id="KW-0472">Membrane</keyword>
<dbReference type="Proteomes" id="UP000001203">
    <property type="component" value="Chromosome circular"/>
</dbReference>
<evidence type="ECO:0000313" key="3">
    <source>
        <dbReference type="EMBL" id="ACB50895.1"/>
    </source>
</evidence>
<dbReference type="eggNOG" id="COG1357">
    <property type="taxonomic scope" value="Bacteria"/>
</dbReference>
<evidence type="ECO:0000313" key="4">
    <source>
        <dbReference type="Proteomes" id="UP000001203"/>
    </source>
</evidence>
<evidence type="ECO:0000256" key="1">
    <source>
        <dbReference type="SAM" id="MobiDB-lite"/>
    </source>
</evidence>
<reference evidence="3 4" key="1">
    <citation type="journal article" date="2008" name="Proc. Natl. Acad. Sci. U.S.A.">
        <title>The genome of Cyanothece 51142, a unicellular diazotrophic cyanobacterium important in the marine nitrogen cycle.</title>
        <authorList>
            <person name="Welsh E.A."/>
            <person name="Liberton M."/>
            <person name="Stoeckel J."/>
            <person name="Loh T."/>
            <person name="Elvitigala T."/>
            <person name="Wang C."/>
            <person name="Wollam A."/>
            <person name="Fulton R.S."/>
            <person name="Clifton S.W."/>
            <person name="Jacobs J.M."/>
            <person name="Aurora R."/>
            <person name="Ghosh B.K."/>
            <person name="Sherman L.A."/>
            <person name="Smith R.D."/>
            <person name="Wilson R.K."/>
            <person name="Pakrasi H.B."/>
        </authorList>
    </citation>
    <scope>NUCLEOTIDE SEQUENCE [LARGE SCALE GENOMIC DNA]</scope>
    <source>
        <strain evidence="4">ATCC 51142 / BH68</strain>
    </source>
</reference>
<keyword evidence="4" id="KW-1185">Reference proteome</keyword>
<feature type="transmembrane region" description="Helical" evidence="2">
    <location>
        <begin position="174"/>
        <end position="195"/>
    </location>
</feature>
<evidence type="ECO:0000256" key="2">
    <source>
        <dbReference type="SAM" id="Phobius"/>
    </source>
</evidence>
<dbReference type="KEGG" id="cyt:cce_1545"/>
<dbReference type="InterPro" id="IPR001646">
    <property type="entry name" value="5peptide_repeat"/>
</dbReference>
<sequence length="439" mass="48303">MRSFKDKIKTANLNYKQSNMTIPPESSSVSSSEANGKEEINPSPSLNPSKTSSSSSINLVSPSTSPKPLYLQEVKSSNPWLLLTTIGVMGIGLLLQLPWVGLTSAIVALILSLRVILPSLKNWFLRYLTPQERETLTGFTVFALSLAGIFYYFGIYQTIGNWLNQFKYDEFGSWAEWVGALGQIMIAILAVYVAWAQYVISKDLTLQQNLITQQQTIDTYFQGISDLVLDGEGMLEDWPQERSIAEGRTAAILSSVDGVGKAKILRFLSQSRLLTPLMRDSRLGRPMLDGVGGYAEDRAYGLRVINLGVMLAGANLSNQDLRWTDLSEANLVRANLSGCDLVKANLSRTVLYDANLKGADLKSTRLFYGSAETASPRSRTHTPDYTTGAYTGVVIENCNLAEVKNLTPEQHYYLCAWGGEQSRATIPGGCKGIPNKLNR</sequence>
<feature type="compositionally biased region" description="Polar residues" evidence="1">
    <location>
        <begin position="11"/>
        <end position="25"/>
    </location>
</feature>
<dbReference type="SUPFAM" id="SSF141571">
    <property type="entry name" value="Pentapeptide repeat-like"/>
    <property type="match status" value="1"/>
</dbReference>
<name>B1WXF1_CROS5</name>
<proteinExistence type="predicted"/>
<dbReference type="STRING" id="43989.cce_1545"/>
<protein>
    <submittedName>
        <fullName evidence="3">RfrA family pentapeptide repeat</fullName>
    </submittedName>
</protein>
<keyword evidence="2" id="KW-0812">Transmembrane</keyword>
<dbReference type="PANTHER" id="PTHR14136:SF17">
    <property type="entry name" value="BTB_POZ DOMAIN-CONTAINING PROTEIN KCTD9"/>
    <property type="match status" value="1"/>
</dbReference>
<dbReference type="PANTHER" id="PTHR14136">
    <property type="entry name" value="BTB_POZ DOMAIN-CONTAINING PROTEIN KCTD9"/>
    <property type="match status" value="1"/>
</dbReference>
<dbReference type="Gene3D" id="2.160.20.80">
    <property type="entry name" value="E3 ubiquitin-protein ligase SopA"/>
    <property type="match status" value="1"/>
</dbReference>
<feature type="transmembrane region" description="Helical" evidence="2">
    <location>
        <begin position="80"/>
        <end position="99"/>
    </location>
</feature>
<feature type="region of interest" description="Disordered" evidence="1">
    <location>
        <begin position="1"/>
        <end position="64"/>
    </location>
</feature>